<name>A0ABR2MXQ6_9ASPA</name>
<protein>
    <submittedName>
        <fullName evidence="2">Uncharacterized protein</fullName>
    </submittedName>
</protein>
<sequence>MPCILLRPYPLFCPTPRRRREMRKGRSRGWSVFDAIKTFPASPETLMAEIDAAIASVEYAHATALLSSIPSSPFPSDTDDTKNPVASSSGIGGSSHDARLAEEAYREACAALVSGQPDAALRSIRVALASCPLDKISAVAKIRSLSSIASAQLQKQKKQNQQQPPLV</sequence>
<gene>
    <name evidence="2" type="ORF">KSP40_PGU004794</name>
</gene>
<dbReference type="Proteomes" id="UP001412067">
    <property type="component" value="Unassembled WGS sequence"/>
</dbReference>
<accession>A0ABR2MXQ6</accession>
<comment type="caution">
    <text evidence="2">The sequence shown here is derived from an EMBL/GenBank/DDBJ whole genome shotgun (WGS) entry which is preliminary data.</text>
</comment>
<dbReference type="EMBL" id="JBBWWR010000003">
    <property type="protein sequence ID" value="KAK8969010.1"/>
    <property type="molecule type" value="Genomic_DNA"/>
</dbReference>
<evidence type="ECO:0000313" key="3">
    <source>
        <dbReference type="Proteomes" id="UP001412067"/>
    </source>
</evidence>
<proteinExistence type="predicted"/>
<organism evidence="2 3">
    <name type="scientific">Platanthera guangdongensis</name>
    <dbReference type="NCBI Taxonomy" id="2320717"/>
    <lineage>
        <taxon>Eukaryota</taxon>
        <taxon>Viridiplantae</taxon>
        <taxon>Streptophyta</taxon>
        <taxon>Embryophyta</taxon>
        <taxon>Tracheophyta</taxon>
        <taxon>Spermatophyta</taxon>
        <taxon>Magnoliopsida</taxon>
        <taxon>Liliopsida</taxon>
        <taxon>Asparagales</taxon>
        <taxon>Orchidaceae</taxon>
        <taxon>Orchidoideae</taxon>
        <taxon>Orchideae</taxon>
        <taxon>Orchidinae</taxon>
        <taxon>Platanthera</taxon>
    </lineage>
</organism>
<reference evidence="2 3" key="1">
    <citation type="journal article" date="2022" name="Nat. Plants">
        <title>Genomes of leafy and leafless Platanthera orchids illuminate the evolution of mycoheterotrophy.</title>
        <authorList>
            <person name="Li M.H."/>
            <person name="Liu K.W."/>
            <person name="Li Z."/>
            <person name="Lu H.C."/>
            <person name="Ye Q.L."/>
            <person name="Zhang D."/>
            <person name="Wang J.Y."/>
            <person name="Li Y.F."/>
            <person name="Zhong Z.M."/>
            <person name="Liu X."/>
            <person name="Yu X."/>
            <person name="Liu D.K."/>
            <person name="Tu X.D."/>
            <person name="Liu B."/>
            <person name="Hao Y."/>
            <person name="Liao X.Y."/>
            <person name="Jiang Y.T."/>
            <person name="Sun W.H."/>
            <person name="Chen J."/>
            <person name="Chen Y.Q."/>
            <person name="Ai Y."/>
            <person name="Zhai J.W."/>
            <person name="Wu S.S."/>
            <person name="Zhou Z."/>
            <person name="Hsiao Y.Y."/>
            <person name="Wu W.L."/>
            <person name="Chen Y.Y."/>
            <person name="Lin Y.F."/>
            <person name="Hsu J.L."/>
            <person name="Li C.Y."/>
            <person name="Wang Z.W."/>
            <person name="Zhao X."/>
            <person name="Zhong W.Y."/>
            <person name="Ma X.K."/>
            <person name="Ma L."/>
            <person name="Huang J."/>
            <person name="Chen G.Z."/>
            <person name="Huang M.Z."/>
            <person name="Huang L."/>
            <person name="Peng D.H."/>
            <person name="Luo Y.B."/>
            <person name="Zou S.Q."/>
            <person name="Chen S.P."/>
            <person name="Lan S."/>
            <person name="Tsai W.C."/>
            <person name="Van de Peer Y."/>
            <person name="Liu Z.J."/>
        </authorList>
    </citation>
    <scope>NUCLEOTIDE SEQUENCE [LARGE SCALE GENOMIC DNA]</scope>
    <source>
        <strain evidence="2">Lor288</strain>
    </source>
</reference>
<evidence type="ECO:0000313" key="2">
    <source>
        <dbReference type="EMBL" id="KAK8969010.1"/>
    </source>
</evidence>
<feature type="region of interest" description="Disordered" evidence="1">
    <location>
        <begin position="71"/>
        <end position="95"/>
    </location>
</feature>
<keyword evidence="3" id="KW-1185">Reference proteome</keyword>
<evidence type="ECO:0000256" key="1">
    <source>
        <dbReference type="SAM" id="MobiDB-lite"/>
    </source>
</evidence>